<dbReference type="GO" id="GO:0003676">
    <property type="term" value="F:nucleic acid binding"/>
    <property type="evidence" value="ECO:0007669"/>
    <property type="project" value="InterPro"/>
</dbReference>
<dbReference type="Gene3D" id="3.30.420.10">
    <property type="entry name" value="Ribonuclease H-like superfamily/Ribonuclease H"/>
    <property type="match status" value="1"/>
</dbReference>
<dbReference type="Proteomes" id="UP000326396">
    <property type="component" value="Linkage Group LG12"/>
</dbReference>
<feature type="compositionally biased region" description="Low complexity" evidence="1">
    <location>
        <begin position="128"/>
        <end position="137"/>
    </location>
</feature>
<comment type="caution">
    <text evidence="2">The sequence shown here is derived from an EMBL/GenBank/DDBJ whole genome shotgun (WGS) entry which is preliminary data.</text>
</comment>
<sequence>MANLIAFSQSEKTIHNSHKFGFTLSPTNYGYWKAMIQPFLITNNLFGYIDGTIPIPSPTIPVSSSVKDKEDTLTQHFQPNPQHAIWVSNDAHILPSPCPTPPLLHTYSRRNKTATISSSIPTVPPDAPAAASNPPVTPTVNTVPASDTPVPPDEVFNCLKGFIARVELETGKKIRRLRTENGGEFTSNNLEDMCKKAGIQH</sequence>
<dbReference type="PANTHER" id="PTHR42648">
    <property type="entry name" value="TRANSPOSASE, PUTATIVE-RELATED"/>
    <property type="match status" value="1"/>
</dbReference>
<reference evidence="2 3" key="1">
    <citation type="submission" date="2019-05" db="EMBL/GenBank/DDBJ databases">
        <title>Mikania micrantha, genome provides insights into the molecular mechanism of rapid growth.</title>
        <authorList>
            <person name="Liu B."/>
        </authorList>
    </citation>
    <scope>NUCLEOTIDE SEQUENCE [LARGE SCALE GENOMIC DNA]</scope>
    <source>
        <strain evidence="2">NLD-2019</strain>
        <tissue evidence="2">Leaf</tissue>
    </source>
</reference>
<dbReference type="InterPro" id="IPR036397">
    <property type="entry name" value="RNaseH_sf"/>
</dbReference>
<dbReference type="OrthoDB" id="1845088at2759"/>
<dbReference type="SUPFAM" id="SSF53098">
    <property type="entry name" value="Ribonuclease H-like"/>
    <property type="match status" value="1"/>
</dbReference>
<protein>
    <recommendedName>
        <fullName evidence="4">Retrotransposon Copia-like N-terminal domain-containing protein</fullName>
    </recommendedName>
</protein>
<proteinExistence type="predicted"/>
<evidence type="ECO:0008006" key="4">
    <source>
        <dbReference type="Google" id="ProtNLM"/>
    </source>
</evidence>
<dbReference type="InterPro" id="IPR012337">
    <property type="entry name" value="RNaseH-like_sf"/>
</dbReference>
<evidence type="ECO:0000313" key="2">
    <source>
        <dbReference type="EMBL" id="KAD6454986.1"/>
    </source>
</evidence>
<keyword evidence="3" id="KW-1185">Reference proteome</keyword>
<dbReference type="AlphaFoldDB" id="A0A5N6PM16"/>
<accession>A0A5N6PM16</accession>
<feature type="region of interest" description="Disordered" evidence="1">
    <location>
        <begin position="118"/>
        <end position="137"/>
    </location>
</feature>
<evidence type="ECO:0000313" key="3">
    <source>
        <dbReference type="Proteomes" id="UP000326396"/>
    </source>
</evidence>
<dbReference type="EMBL" id="SZYD01000004">
    <property type="protein sequence ID" value="KAD6454986.1"/>
    <property type="molecule type" value="Genomic_DNA"/>
</dbReference>
<dbReference type="PANTHER" id="PTHR42648:SF18">
    <property type="entry name" value="RETROTRANSPOSON, UNCLASSIFIED-LIKE PROTEIN"/>
    <property type="match status" value="1"/>
</dbReference>
<name>A0A5N6PM16_9ASTR</name>
<gene>
    <name evidence="2" type="ORF">E3N88_09692</name>
</gene>
<organism evidence="2 3">
    <name type="scientific">Mikania micrantha</name>
    <name type="common">bitter vine</name>
    <dbReference type="NCBI Taxonomy" id="192012"/>
    <lineage>
        <taxon>Eukaryota</taxon>
        <taxon>Viridiplantae</taxon>
        <taxon>Streptophyta</taxon>
        <taxon>Embryophyta</taxon>
        <taxon>Tracheophyta</taxon>
        <taxon>Spermatophyta</taxon>
        <taxon>Magnoliopsida</taxon>
        <taxon>eudicotyledons</taxon>
        <taxon>Gunneridae</taxon>
        <taxon>Pentapetalae</taxon>
        <taxon>asterids</taxon>
        <taxon>campanulids</taxon>
        <taxon>Asterales</taxon>
        <taxon>Asteraceae</taxon>
        <taxon>Asteroideae</taxon>
        <taxon>Heliantheae alliance</taxon>
        <taxon>Eupatorieae</taxon>
        <taxon>Mikania</taxon>
    </lineage>
</organism>
<evidence type="ECO:0000256" key="1">
    <source>
        <dbReference type="SAM" id="MobiDB-lite"/>
    </source>
</evidence>
<dbReference type="InterPro" id="IPR039537">
    <property type="entry name" value="Retrotran_Ty1/copia-like"/>
</dbReference>